<sequence length="131" mass="14120">MVHGPSEIGQLEGLLFSIATFSGWPGRPMVGVVFVSSNEPMTLQRRRRVDKERRKKGRGGRGGGGGGGGHRSKEAAGFESKGGSESVTLSNTSVERIEGNSCRARLIAVQRDPALRVFAPQQQNEKQSNEQ</sequence>
<proteinExistence type="predicted"/>
<accession>A0A834JX89</accession>
<organism evidence="2 3">
    <name type="scientific">Vespula germanica</name>
    <name type="common">German yellow jacket</name>
    <name type="synonym">Paravespula germanica</name>
    <dbReference type="NCBI Taxonomy" id="30212"/>
    <lineage>
        <taxon>Eukaryota</taxon>
        <taxon>Metazoa</taxon>
        <taxon>Ecdysozoa</taxon>
        <taxon>Arthropoda</taxon>
        <taxon>Hexapoda</taxon>
        <taxon>Insecta</taxon>
        <taxon>Pterygota</taxon>
        <taxon>Neoptera</taxon>
        <taxon>Endopterygota</taxon>
        <taxon>Hymenoptera</taxon>
        <taxon>Apocrita</taxon>
        <taxon>Aculeata</taxon>
        <taxon>Vespoidea</taxon>
        <taxon>Vespidae</taxon>
        <taxon>Vespinae</taxon>
        <taxon>Vespula</taxon>
    </lineage>
</organism>
<feature type="compositionally biased region" description="Basic residues" evidence="1">
    <location>
        <begin position="44"/>
        <end position="59"/>
    </location>
</feature>
<dbReference type="AlphaFoldDB" id="A0A834JX89"/>
<evidence type="ECO:0000313" key="2">
    <source>
        <dbReference type="EMBL" id="KAF7395815.1"/>
    </source>
</evidence>
<feature type="region of interest" description="Disordered" evidence="1">
    <location>
        <begin position="37"/>
        <end position="95"/>
    </location>
</feature>
<reference evidence="2" key="1">
    <citation type="journal article" date="2020" name="G3 (Bethesda)">
        <title>High-Quality Assemblies for Three Invasive Social Wasps from the &lt;i&gt;Vespula&lt;/i&gt; Genus.</title>
        <authorList>
            <person name="Harrop T.W.R."/>
            <person name="Guhlin J."/>
            <person name="McLaughlin G.M."/>
            <person name="Permina E."/>
            <person name="Stockwell P."/>
            <person name="Gilligan J."/>
            <person name="Le Lec M.F."/>
            <person name="Gruber M.A.M."/>
            <person name="Quinn O."/>
            <person name="Lovegrove M."/>
            <person name="Duncan E.J."/>
            <person name="Remnant E.J."/>
            <person name="Van Eeckhoven J."/>
            <person name="Graham B."/>
            <person name="Knapp R.A."/>
            <person name="Langford K.W."/>
            <person name="Kronenberg Z."/>
            <person name="Press M.O."/>
            <person name="Eacker S.M."/>
            <person name="Wilson-Rankin E.E."/>
            <person name="Purcell J."/>
            <person name="Lester P.J."/>
            <person name="Dearden P.K."/>
        </authorList>
    </citation>
    <scope>NUCLEOTIDE SEQUENCE</scope>
    <source>
        <strain evidence="2">Linc-1</strain>
    </source>
</reference>
<dbReference type="Proteomes" id="UP000617340">
    <property type="component" value="Unassembled WGS sequence"/>
</dbReference>
<feature type="compositionally biased region" description="Polar residues" evidence="1">
    <location>
        <begin position="83"/>
        <end position="94"/>
    </location>
</feature>
<name>A0A834JX89_VESGE</name>
<protein>
    <submittedName>
        <fullName evidence="2">Uncharacterized protein</fullName>
    </submittedName>
</protein>
<feature type="compositionally biased region" description="Gly residues" evidence="1">
    <location>
        <begin position="60"/>
        <end position="69"/>
    </location>
</feature>
<evidence type="ECO:0000256" key="1">
    <source>
        <dbReference type="SAM" id="MobiDB-lite"/>
    </source>
</evidence>
<comment type="caution">
    <text evidence="2">The sequence shown here is derived from an EMBL/GenBank/DDBJ whole genome shotgun (WGS) entry which is preliminary data.</text>
</comment>
<evidence type="ECO:0000313" key="3">
    <source>
        <dbReference type="Proteomes" id="UP000617340"/>
    </source>
</evidence>
<keyword evidence="3" id="KW-1185">Reference proteome</keyword>
<gene>
    <name evidence="2" type="ORF">HZH68_009865</name>
</gene>
<dbReference type="EMBL" id="JACSDZ010000009">
    <property type="protein sequence ID" value="KAF7395815.1"/>
    <property type="molecule type" value="Genomic_DNA"/>
</dbReference>